<keyword evidence="2" id="KW-0479">Metal-binding</keyword>
<dbReference type="PANTHER" id="PTHR13948:SF3">
    <property type="entry name" value="FI21118P1"/>
    <property type="match status" value="1"/>
</dbReference>
<dbReference type="InterPro" id="IPR001876">
    <property type="entry name" value="Znf_RanBP2"/>
</dbReference>
<keyword evidence="4 9" id="KW-0863">Zinc-finger</keyword>
<gene>
    <name evidence="14" type="ORF">LSUE1_G002402</name>
</gene>
<dbReference type="Pfam" id="PF00641">
    <property type="entry name" value="Zn_ribbon_RanBP"/>
    <property type="match status" value="1"/>
</dbReference>
<evidence type="ECO:0000256" key="6">
    <source>
        <dbReference type="ARBA" id="ARBA00022884"/>
    </source>
</evidence>
<feature type="compositionally biased region" description="Basic and acidic residues" evidence="10">
    <location>
        <begin position="600"/>
        <end position="610"/>
    </location>
</feature>
<feature type="region of interest" description="Disordered" evidence="10">
    <location>
        <begin position="588"/>
        <end position="645"/>
    </location>
</feature>
<dbReference type="Pfam" id="PF00076">
    <property type="entry name" value="RRM_1"/>
    <property type="match status" value="1"/>
</dbReference>
<sequence length="723" mass="80521">MSYDRSARPSAYAPVSYGSNMYEDMPYEDARYLDGPAQGYRKAPRYSAGARMHDSIYSDHYRRDERIGRDYMRERSSSPRQEGRVQYADRDREEYRSPPRNRSRSRSPYFGGPPNKSVILEGLPMDMTQEDILQELQQSYGLRTLEEVRLIKDKRTGLSRQFAFAQFMGISEARHFLEQYYPVVSLYGAYDPKQSADTQPTKVRIAFSRDREDREKPGMGEDDWKCEVCYASNFSQRTLCFRCNAPRTRATAHGVVVAQGNMSSFSGFAATGDSDASPDSTPSQFLLLRGLEPGVNEELLAKGAIKLYKSKTSTSSPGDVPVAKKTKIASTSNDSSMGAKDGSLRRVLLVRDRKSNDSWRYGFAEFNTVEDAQAAMAKYKASDKFTISSKPVIVSYIHAGVFVPVLYPSVDDSLSFTFTPLSNAAVKLMYWDEAAYASELVTASADEPSVSNARETEHAKLAAAAANEGLLDPGKDGELRQKKRKVEKDTKVLAPHLKFWTNRHAEIHIPAKDEEAATEMVHKTPKVASEQQTEASPPSQSFADLERKRCLLCRRDFETEALLNKHERNSQLHRDNLKVEELVANAMAKMKRASQSESSAYRDRARERRQAFNQPKQPAAQHNRPKPSTVGSLKEEEGAPIPSKGAALLGKMGWTAGEGLGAQGTGRTDAITTELYAQGVGLGAQGGKVGDAAEEAHRQTKGTYADFLNKTKDKAKERFDRLA</sequence>
<dbReference type="Pfam" id="PF01585">
    <property type="entry name" value="G-patch"/>
    <property type="match status" value="1"/>
</dbReference>
<evidence type="ECO:0000256" key="7">
    <source>
        <dbReference type="ARBA" id="ARBA00023242"/>
    </source>
</evidence>
<keyword evidence="15" id="KW-1185">Reference proteome</keyword>
<feature type="region of interest" description="Disordered" evidence="10">
    <location>
        <begin position="68"/>
        <end position="120"/>
    </location>
</feature>
<dbReference type="InterPro" id="IPR000467">
    <property type="entry name" value="G_patch_dom"/>
</dbReference>
<evidence type="ECO:0000313" key="14">
    <source>
        <dbReference type="EMBL" id="TVY81410.1"/>
    </source>
</evidence>
<reference evidence="14 15" key="1">
    <citation type="submission" date="2018-05" db="EMBL/GenBank/DDBJ databases">
        <title>Genome sequencing and assembly of the regulated plant pathogen Lachnellula willkommii and related sister species for the development of diagnostic species identification markers.</title>
        <authorList>
            <person name="Giroux E."/>
            <person name="Bilodeau G."/>
        </authorList>
    </citation>
    <scope>NUCLEOTIDE SEQUENCE [LARGE SCALE GENOMIC DNA]</scope>
    <source>
        <strain evidence="14 15">CBS 268.59</strain>
    </source>
</reference>
<dbReference type="SUPFAM" id="SSF90209">
    <property type="entry name" value="Ran binding protein zinc finger-like"/>
    <property type="match status" value="1"/>
</dbReference>
<evidence type="ECO:0000256" key="4">
    <source>
        <dbReference type="ARBA" id="ARBA00022771"/>
    </source>
</evidence>
<dbReference type="SUPFAM" id="SSF54928">
    <property type="entry name" value="RNA-binding domain, RBD"/>
    <property type="match status" value="2"/>
</dbReference>
<evidence type="ECO:0000313" key="15">
    <source>
        <dbReference type="Proteomes" id="UP000469558"/>
    </source>
</evidence>
<evidence type="ECO:0000259" key="12">
    <source>
        <dbReference type="PROSITE" id="PS50174"/>
    </source>
</evidence>
<dbReference type="InterPro" id="IPR036443">
    <property type="entry name" value="Znf_RanBP2_sf"/>
</dbReference>
<keyword evidence="7" id="KW-0539">Nucleus</keyword>
<dbReference type="SMART" id="SM00360">
    <property type="entry name" value="RRM"/>
    <property type="match status" value="2"/>
</dbReference>
<evidence type="ECO:0000256" key="8">
    <source>
        <dbReference type="PROSITE-ProRule" id="PRU00176"/>
    </source>
</evidence>
<dbReference type="PROSITE" id="PS01358">
    <property type="entry name" value="ZF_RANBP2_1"/>
    <property type="match status" value="1"/>
</dbReference>
<dbReference type="PROSITE" id="PS50102">
    <property type="entry name" value="RRM"/>
    <property type="match status" value="1"/>
</dbReference>
<accession>A0A8T9CC45</accession>
<evidence type="ECO:0000256" key="1">
    <source>
        <dbReference type="ARBA" id="ARBA00004123"/>
    </source>
</evidence>
<evidence type="ECO:0000256" key="9">
    <source>
        <dbReference type="PROSITE-ProRule" id="PRU00322"/>
    </source>
</evidence>
<keyword evidence="5" id="KW-0862">Zinc</keyword>
<name>A0A8T9CC45_9HELO</name>
<dbReference type="GO" id="GO:0005634">
    <property type="term" value="C:nucleus"/>
    <property type="evidence" value="ECO:0007669"/>
    <property type="project" value="UniProtKB-SubCell"/>
</dbReference>
<dbReference type="GO" id="GO:0003723">
    <property type="term" value="F:RNA binding"/>
    <property type="evidence" value="ECO:0007669"/>
    <property type="project" value="UniProtKB-UniRule"/>
</dbReference>
<dbReference type="SMART" id="SM00443">
    <property type="entry name" value="G_patch"/>
    <property type="match status" value="1"/>
</dbReference>
<evidence type="ECO:0000256" key="10">
    <source>
        <dbReference type="SAM" id="MobiDB-lite"/>
    </source>
</evidence>
<dbReference type="PANTHER" id="PTHR13948">
    <property type="entry name" value="RNA-BINDING PROTEIN"/>
    <property type="match status" value="1"/>
</dbReference>
<feature type="region of interest" description="Disordered" evidence="10">
    <location>
        <begin position="313"/>
        <end position="339"/>
    </location>
</feature>
<evidence type="ECO:0000259" key="11">
    <source>
        <dbReference type="PROSITE" id="PS50102"/>
    </source>
</evidence>
<feature type="region of interest" description="Disordered" evidence="10">
    <location>
        <begin position="1"/>
        <end position="20"/>
    </location>
</feature>
<dbReference type="InterPro" id="IPR000504">
    <property type="entry name" value="RRM_dom"/>
</dbReference>
<evidence type="ECO:0000256" key="3">
    <source>
        <dbReference type="ARBA" id="ARBA00022737"/>
    </source>
</evidence>
<feature type="region of interest" description="Disordered" evidence="10">
    <location>
        <begin position="523"/>
        <end position="542"/>
    </location>
</feature>
<proteinExistence type="predicted"/>
<dbReference type="Proteomes" id="UP000469558">
    <property type="component" value="Unassembled WGS sequence"/>
</dbReference>
<dbReference type="Gene3D" id="3.30.70.330">
    <property type="match status" value="2"/>
</dbReference>
<keyword evidence="3" id="KW-0677">Repeat</keyword>
<dbReference type="PROSITE" id="PS50199">
    <property type="entry name" value="ZF_RANBP2_2"/>
    <property type="match status" value="1"/>
</dbReference>
<dbReference type="Gene3D" id="4.10.1060.10">
    <property type="entry name" value="Zinc finger, RanBP2-type"/>
    <property type="match status" value="1"/>
</dbReference>
<feature type="compositionally biased region" description="Polar residues" evidence="10">
    <location>
        <begin position="529"/>
        <end position="542"/>
    </location>
</feature>
<feature type="compositionally biased region" description="Basic and acidic residues" evidence="10">
    <location>
        <begin position="68"/>
        <end position="97"/>
    </location>
</feature>
<dbReference type="EMBL" id="QGMK01000483">
    <property type="protein sequence ID" value="TVY81410.1"/>
    <property type="molecule type" value="Genomic_DNA"/>
</dbReference>
<dbReference type="InterPro" id="IPR012677">
    <property type="entry name" value="Nucleotide-bd_a/b_plait_sf"/>
</dbReference>
<dbReference type="OrthoDB" id="29221at2759"/>
<evidence type="ECO:0000259" key="13">
    <source>
        <dbReference type="PROSITE" id="PS50199"/>
    </source>
</evidence>
<comment type="caution">
    <text evidence="14">The sequence shown here is derived from an EMBL/GenBank/DDBJ whole genome shotgun (WGS) entry which is preliminary data.</text>
</comment>
<dbReference type="InterPro" id="IPR035979">
    <property type="entry name" value="RBD_domain_sf"/>
</dbReference>
<dbReference type="SMART" id="SM00547">
    <property type="entry name" value="ZnF_RBZ"/>
    <property type="match status" value="1"/>
</dbReference>
<feature type="domain" description="G-patch" evidence="12">
    <location>
        <begin position="641"/>
        <end position="687"/>
    </location>
</feature>
<comment type="subcellular location">
    <subcellularLocation>
        <location evidence="1">Nucleus</location>
    </subcellularLocation>
</comment>
<dbReference type="AlphaFoldDB" id="A0A8T9CC45"/>
<evidence type="ECO:0000256" key="5">
    <source>
        <dbReference type="ARBA" id="ARBA00022833"/>
    </source>
</evidence>
<evidence type="ECO:0000256" key="2">
    <source>
        <dbReference type="ARBA" id="ARBA00022723"/>
    </source>
</evidence>
<organism evidence="14 15">
    <name type="scientific">Lachnellula suecica</name>
    <dbReference type="NCBI Taxonomy" id="602035"/>
    <lineage>
        <taxon>Eukaryota</taxon>
        <taxon>Fungi</taxon>
        <taxon>Dikarya</taxon>
        <taxon>Ascomycota</taxon>
        <taxon>Pezizomycotina</taxon>
        <taxon>Leotiomycetes</taxon>
        <taxon>Helotiales</taxon>
        <taxon>Lachnaceae</taxon>
        <taxon>Lachnellula</taxon>
    </lineage>
</organism>
<feature type="domain" description="RRM" evidence="11">
    <location>
        <begin position="116"/>
        <end position="210"/>
    </location>
</feature>
<keyword evidence="6 8" id="KW-0694">RNA-binding</keyword>
<feature type="domain" description="RanBP2-type" evidence="13">
    <location>
        <begin position="216"/>
        <end position="249"/>
    </location>
</feature>
<dbReference type="GO" id="GO:0000398">
    <property type="term" value="P:mRNA splicing, via spliceosome"/>
    <property type="evidence" value="ECO:0007669"/>
    <property type="project" value="TreeGrafter"/>
</dbReference>
<dbReference type="PROSITE" id="PS50174">
    <property type="entry name" value="G_PATCH"/>
    <property type="match status" value="1"/>
</dbReference>
<protein>
    <submittedName>
        <fullName evidence="14">Putative RNA-binding protein</fullName>
    </submittedName>
</protein>
<dbReference type="GO" id="GO:0008270">
    <property type="term" value="F:zinc ion binding"/>
    <property type="evidence" value="ECO:0007669"/>
    <property type="project" value="UniProtKB-KW"/>
</dbReference>